<keyword evidence="1 5" id="KW-0575">Peroxidase</keyword>
<gene>
    <name evidence="5 7" type="primary">tpx</name>
    <name evidence="7" type="ORF">GXN74_05510</name>
</gene>
<dbReference type="InterPro" id="IPR013740">
    <property type="entry name" value="Redoxin"/>
</dbReference>
<dbReference type="InterPro" id="IPR036249">
    <property type="entry name" value="Thioredoxin-like_sf"/>
</dbReference>
<dbReference type="Gene3D" id="3.40.30.10">
    <property type="entry name" value="Glutaredoxin"/>
    <property type="match status" value="1"/>
</dbReference>
<organism evidence="7 8">
    <name type="scientific">Anaerotalea alkaliphila</name>
    <dbReference type="NCBI Taxonomy" id="2662126"/>
    <lineage>
        <taxon>Bacteria</taxon>
        <taxon>Bacillati</taxon>
        <taxon>Bacillota</taxon>
        <taxon>Clostridia</taxon>
        <taxon>Eubacteriales</taxon>
        <taxon>Anaerotalea</taxon>
    </lineage>
</organism>
<keyword evidence="4 5" id="KW-0676">Redox-active center</keyword>
<comment type="catalytic activity">
    <reaction evidence="5">
        <text>a hydroperoxide + [thioredoxin]-dithiol = an alcohol + [thioredoxin]-disulfide + H2O</text>
        <dbReference type="Rhea" id="RHEA:62620"/>
        <dbReference type="Rhea" id="RHEA-COMP:10698"/>
        <dbReference type="Rhea" id="RHEA-COMP:10700"/>
        <dbReference type="ChEBI" id="CHEBI:15377"/>
        <dbReference type="ChEBI" id="CHEBI:29950"/>
        <dbReference type="ChEBI" id="CHEBI:30879"/>
        <dbReference type="ChEBI" id="CHEBI:35924"/>
        <dbReference type="ChEBI" id="CHEBI:50058"/>
        <dbReference type="EC" id="1.11.1.24"/>
    </reaction>
</comment>
<keyword evidence="3 5" id="KW-1015">Disulfide bond</keyword>
<dbReference type="PANTHER" id="PTHR43110">
    <property type="entry name" value="THIOL PEROXIDASE"/>
    <property type="match status" value="1"/>
</dbReference>
<sequence>MKKRAGAVTLGGNPMTLLEEEIKVGDVAPDFTVLDKDLNPVRLSDAKGKKVLISVVPSIDTPVCASQTRRFNEELATLEEVEVYTVSVDLPFALGRYCAVEGIDKVKTLSDHKELDFGRKYGFVIDELRILARGIVAVDEEGVVTHVEYVPEVTEHPDYERALEAVR</sequence>
<dbReference type="Pfam" id="PF08534">
    <property type="entry name" value="Redoxin"/>
    <property type="match status" value="1"/>
</dbReference>
<dbReference type="AlphaFoldDB" id="A0A7X5HV46"/>
<dbReference type="RefSeq" id="WP_162369923.1">
    <property type="nucleotide sequence ID" value="NZ_JAAEEH010000011.1"/>
</dbReference>
<proteinExistence type="inferred from homology"/>
<evidence type="ECO:0000259" key="6">
    <source>
        <dbReference type="PROSITE" id="PS51352"/>
    </source>
</evidence>
<accession>A0A7X5HV46</accession>
<dbReference type="EC" id="1.11.1.24" evidence="5"/>
<comment type="miscellaneous">
    <text evidence="5">The active site is a conserved redox-active cysteine residue, the peroxidatic cysteine (C(P)), which makes the nucleophilic attack on the peroxide substrate. The peroxide oxidizes the C(P)-SH to cysteine sulfenic acid (C(P)-SOH), which then reacts with another cysteine residue, the resolving cysteine (C(R)), to form a disulfide bridge. The disulfide is subsequently reduced by an appropriate electron donor to complete the catalytic cycle. In this atypical 2-Cys peroxiredoxin, C(R) is present in the same subunit to form an intramolecular disulfide. The disulfide is subsequently reduced by thioredoxin.</text>
</comment>
<feature type="domain" description="Thioredoxin" evidence="6">
    <location>
        <begin position="22"/>
        <end position="167"/>
    </location>
</feature>
<dbReference type="InterPro" id="IPR050455">
    <property type="entry name" value="Tpx_Peroxidase_subfamily"/>
</dbReference>
<evidence type="ECO:0000256" key="2">
    <source>
        <dbReference type="ARBA" id="ARBA00022862"/>
    </source>
</evidence>
<keyword evidence="5 7" id="KW-0560">Oxidoreductase</keyword>
<dbReference type="InterPro" id="IPR002065">
    <property type="entry name" value="TPX"/>
</dbReference>
<comment type="similarity">
    <text evidence="5">Belongs to the peroxiredoxin family. Tpx subfamily.</text>
</comment>
<feature type="active site" description="Cysteine sulfenic acid (-SOH) intermediate" evidence="5">
    <location>
        <position position="64"/>
    </location>
</feature>
<evidence type="ECO:0000313" key="8">
    <source>
        <dbReference type="Proteomes" id="UP000461585"/>
    </source>
</evidence>
<evidence type="ECO:0000256" key="4">
    <source>
        <dbReference type="ARBA" id="ARBA00023284"/>
    </source>
</evidence>
<evidence type="ECO:0000256" key="1">
    <source>
        <dbReference type="ARBA" id="ARBA00022559"/>
    </source>
</evidence>
<dbReference type="HAMAP" id="MF_00269">
    <property type="entry name" value="Tpx"/>
    <property type="match status" value="1"/>
</dbReference>
<comment type="caution">
    <text evidence="7">The sequence shown here is derived from an EMBL/GenBank/DDBJ whole genome shotgun (WGS) entry which is preliminary data.</text>
</comment>
<comment type="subunit">
    <text evidence="5">Homodimer.</text>
</comment>
<dbReference type="Proteomes" id="UP000461585">
    <property type="component" value="Unassembled WGS sequence"/>
</dbReference>
<dbReference type="EMBL" id="JAAEEH010000011">
    <property type="protein sequence ID" value="NDL67198.1"/>
    <property type="molecule type" value="Genomic_DNA"/>
</dbReference>
<dbReference type="SUPFAM" id="SSF52833">
    <property type="entry name" value="Thioredoxin-like"/>
    <property type="match status" value="1"/>
</dbReference>
<dbReference type="PANTHER" id="PTHR43110:SF1">
    <property type="entry name" value="THIOL PEROXIDASE"/>
    <property type="match status" value="1"/>
</dbReference>
<dbReference type="CDD" id="cd03014">
    <property type="entry name" value="PRX_Atyp2cys"/>
    <property type="match status" value="1"/>
</dbReference>
<protein>
    <recommendedName>
        <fullName evidence="5">Thiol peroxidase</fullName>
        <shortName evidence="5">Tpx</shortName>
        <ecNumber evidence="5">1.11.1.24</ecNumber>
    </recommendedName>
    <alternativeName>
        <fullName evidence="5">Peroxiredoxin tpx</fullName>
        <shortName evidence="5">Prx</shortName>
    </alternativeName>
    <alternativeName>
        <fullName evidence="5">Thioredoxin peroxidase</fullName>
    </alternativeName>
    <alternativeName>
        <fullName evidence="5">Thioredoxin-dependent peroxiredoxin</fullName>
    </alternativeName>
</protein>
<dbReference type="InterPro" id="IPR013766">
    <property type="entry name" value="Thioredoxin_domain"/>
</dbReference>
<dbReference type="PROSITE" id="PS51352">
    <property type="entry name" value="THIOREDOXIN_2"/>
    <property type="match status" value="1"/>
</dbReference>
<feature type="disulfide bond" description="Redox-active" evidence="5">
    <location>
        <begin position="64"/>
        <end position="98"/>
    </location>
</feature>
<reference evidence="7 8" key="1">
    <citation type="submission" date="2020-01" db="EMBL/GenBank/DDBJ databases">
        <title>Anaeroalcalibacter tamaniensis gen. nov., sp. nov., moderately halophilic strictly anaerobic fermenter bacterium from mud volcano of Taman peninsula.</title>
        <authorList>
            <person name="Frolova A."/>
            <person name="Merkel A.Y."/>
            <person name="Slobodkin A.I."/>
        </authorList>
    </citation>
    <scope>NUCLEOTIDE SEQUENCE [LARGE SCALE GENOMIC DNA]</scope>
    <source>
        <strain evidence="7 8">F-3ap</strain>
    </source>
</reference>
<keyword evidence="2 5" id="KW-0049">Antioxidant</keyword>
<evidence type="ECO:0000313" key="7">
    <source>
        <dbReference type="EMBL" id="NDL67198.1"/>
    </source>
</evidence>
<keyword evidence="8" id="KW-1185">Reference proteome</keyword>
<evidence type="ECO:0000256" key="3">
    <source>
        <dbReference type="ARBA" id="ARBA00023157"/>
    </source>
</evidence>
<evidence type="ECO:0000256" key="5">
    <source>
        <dbReference type="HAMAP-Rule" id="MF_00269"/>
    </source>
</evidence>
<dbReference type="NCBIfam" id="NF001808">
    <property type="entry name" value="PRK00522.1"/>
    <property type="match status" value="1"/>
</dbReference>
<name>A0A7X5HV46_9FIRM</name>
<comment type="function">
    <text evidence="5">Thiol-specific peroxidase that catalyzes the reduction of hydrogen peroxide and organic hydroperoxides to water and alcohols, respectively. Plays a role in cell protection against oxidative stress by detoxifying peroxides.</text>
</comment>
<dbReference type="GO" id="GO:0008379">
    <property type="term" value="F:thioredoxin peroxidase activity"/>
    <property type="evidence" value="ECO:0007669"/>
    <property type="project" value="UniProtKB-UniRule"/>
</dbReference>